<sequence>MALRTSAENAEDVAAGFSTFRAPLPEHATEITGLISDLYAISSSLSSLDDLVKDPRYRRNLPRVHPDLELARASLKYTLEDIVDFFGRLDGGNNPELYRRTWLAMGRFFWDESHYSLETRLAKYKTFLRELGDSLKGKNNDSPLQAGFRNGIKTLLAAQDKRLAPRLGRMSLGRNPSSSGNSTEPSSPVSDRRPRRRSYERARPPHLSPQSPLSPSSGGFSDIPPSVPEAPSSPLTASTTATAATATTNSQSATGDAIQYHWAKQVFNSCDTSTPIPQTSEKSGCYGEPNPGIKPWLREQGYEELLHIAFNDDCDIRVYFYLRERDHRVRILCKVPHRTRPSEYFCLPLDMIEILREGSCLQLCRRRRSGTQLVFWATFKFLTIENMVLFYCMFLALRSQDAGHPVNNIRDYELEGEEELFGAKSSTTYTDTRCAFTTIRHPGPSDYKPQCTKATWTKDISTPVWTAFVTHLLDKRGWLRRLDARTVLVRNLQPAILMSAEDYNLPQTSRGDQILKFTSSGDADGFLDIMEELVMDLH</sequence>
<keyword evidence="5" id="KW-1185">Reference proteome</keyword>
<feature type="compositionally biased region" description="Low complexity" evidence="1">
    <location>
        <begin position="208"/>
        <end position="217"/>
    </location>
</feature>
<evidence type="ECO:0000259" key="3">
    <source>
        <dbReference type="Pfam" id="PF23076"/>
    </source>
</evidence>
<reference evidence="4" key="2">
    <citation type="journal article" date="2023" name="IMA Fungus">
        <title>Comparative genomic study of the Penicillium genus elucidates a diverse pangenome and 15 lateral gene transfer events.</title>
        <authorList>
            <person name="Petersen C."/>
            <person name="Sorensen T."/>
            <person name="Nielsen M.R."/>
            <person name="Sondergaard T.E."/>
            <person name="Sorensen J.L."/>
            <person name="Fitzpatrick D.A."/>
            <person name="Frisvad J.C."/>
            <person name="Nielsen K.L."/>
        </authorList>
    </citation>
    <scope>NUCLEOTIDE SEQUENCE</scope>
    <source>
        <strain evidence="4">IBT 34128</strain>
    </source>
</reference>
<feature type="domain" description="PH" evidence="3">
    <location>
        <begin position="461"/>
        <end position="533"/>
    </location>
</feature>
<dbReference type="Pfam" id="PF23074">
    <property type="entry name" value="PH_FT_N"/>
    <property type="match status" value="1"/>
</dbReference>
<dbReference type="EMBL" id="JAPMSZ010000007">
    <property type="protein sequence ID" value="KAJ5095413.1"/>
    <property type="molecule type" value="Genomic_DNA"/>
</dbReference>
<dbReference type="OrthoDB" id="5345571at2759"/>
<dbReference type="Pfam" id="PF23076">
    <property type="entry name" value="PH_FT_C"/>
    <property type="match status" value="1"/>
</dbReference>
<dbReference type="RefSeq" id="XP_056510964.1">
    <property type="nucleotide sequence ID" value="XM_056655351.1"/>
</dbReference>
<proteinExistence type="predicted"/>
<feature type="domain" description="PH" evidence="2">
    <location>
        <begin position="291"/>
        <end position="417"/>
    </location>
</feature>
<dbReference type="InterPro" id="IPR057081">
    <property type="entry name" value="PH_N"/>
</dbReference>
<organism evidence="4 5">
    <name type="scientific">Penicillium alfredii</name>
    <dbReference type="NCBI Taxonomy" id="1506179"/>
    <lineage>
        <taxon>Eukaryota</taxon>
        <taxon>Fungi</taxon>
        <taxon>Dikarya</taxon>
        <taxon>Ascomycota</taxon>
        <taxon>Pezizomycotina</taxon>
        <taxon>Eurotiomycetes</taxon>
        <taxon>Eurotiomycetidae</taxon>
        <taxon>Eurotiales</taxon>
        <taxon>Aspergillaceae</taxon>
        <taxon>Penicillium</taxon>
    </lineage>
</organism>
<comment type="caution">
    <text evidence="4">The sequence shown here is derived from an EMBL/GenBank/DDBJ whole genome shotgun (WGS) entry which is preliminary data.</text>
</comment>
<accession>A0A9W9K6X7</accession>
<dbReference type="GeneID" id="81394519"/>
<feature type="compositionally biased region" description="Low complexity" evidence="1">
    <location>
        <begin position="230"/>
        <end position="249"/>
    </location>
</feature>
<evidence type="ECO:0000256" key="1">
    <source>
        <dbReference type="SAM" id="MobiDB-lite"/>
    </source>
</evidence>
<feature type="region of interest" description="Disordered" evidence="1">
    <location>
        <begin position="163"/>
        <end position="249"/>
    </location>
</feature>
<dbReference type="InterPro" id="IPR057082">
    <property type="entry name" value="PH_C"/>
</dbReference>
<name>A0A9W9K6X7_9EURO</name>
<feature type="compositionally biased region" description="Low complexity" evidence="1">
    <location>
        <begin position="176"/>
        <end position="189"/>
    </location>
</feature>
<evidence type="ECO:0000313" key="4">
    <source>
        <dbReference type="EMBL" id="KAJ5095413.1"/>
    </source>
</evidence>
<reference evidence="4" key="1">
    <citation type="submission" date="2022-11" db="EMBL/GenBank/DDBJ databases">
        <authorList>
            <person name="Petersen C."/>
        </authorList>
    </citation>
    <scope>NUCLEOTIDE SEQUENCE</scope>
    <source>
        <strain evidence="4">IBT 34128</strain>
    </source>
</reference>
<evidence type="ECO:0000313" key="5">
    <source>
        <dbReference type="Proteomes" id="UP001141434"/>
    </source>
</evidence>
<evidence type="ECO:0000259" key="2">
    <source>
        <dbReference type="Pfam" id="PF23074"/>
    </source>
</evidence>
<gene>
    <name evidence="4" type="ORF">NUU61_004769</name>
</gene>
<protein>
    <submittedName>
        <fullName evidence="4">Uncharacterized protein</fullName>
    </submittedName>
</protein>
<dbReference type="AlphaFoldDB" id="A0A9W9K6X7"/>
<dbReference type="Proteomes" id="UP001141434">
    <property type="component" value="Unassembled WGS sequence"/>
</dbReference>